<evidence type="ECO:0000313" key="4">
    <source>
        <dbReference type="Proteomes" id="UP001621714"/>
    </source>
</evidence>
<dbReference type="SUPFAM" id="SSF52218">
    <property type="entry name" value="Flavoproteins"/>
    <property type="match status" value="1"/>
</dbReference>
<gene>
    <name evidence="3" type="ORF">V6U78_09910</name>
</gene>
<dbReference type="Proteomes" id="UP001621714">
    <property type="component" value="Unassembled WGS sequence"/>
</dbReference>
<dbReference type="Gene3D" id="3.40.50.360">
    <property type="match status" value="1"/>
</dbReference>
<keyword evidence="1" id="KW-0285">Flavoprotein</keyword>
<keyword evidence="1" id="KW-0288">FMN</keyword>
<comment type="caution">
    <text evidence="3">The sequence shown here is derived from an EMBL/GenBank/DDBJ whole genome shotgun (WGS) entry which is preliminary data.</text>
</comment>
<organism evidence="3 4">
    <name type="scientific">Marinospirillum alkalitolerans</name>
    <dbReference type="NCBI Taxonomy" id="3123374"/>
    <lineage>
        <taxon>Bacteria</taxon>
        <taxon>Pseudomonadati</taxon>
        <taxon>Pseudomonadota</taxon>
        <taxon>Gammaproteobacteria</taxon>
        <taxon>Oceanospirillales</taxon>
        <taxon>Oceanospirillaceae</taxon>
        <taxon>Marinospirillum</taxon>
    </lineage>
</organism>
<dbReference type="InterPro" id="IPR029039">
    <property type="entry name" value="Flavoprotein-like_sf"/>
</dbReference>
<evidence type="ECO:0000313" key="3">
    <source>
        <dbReference type="EMBL" id="MFK7161349.1"/>
    </source>
</evidence>
<protein>
    <submittedName>
        <fullName evidence="3">NAD(P)H-dependent oxidoreductase</fullName>
    </submittedName>
</protein>
<accession>A0ABW8PZM8</accession>
<keyword evidence="4" id="KW-1185">Reference proteome</keyword>
<proteinExistence type="predicted"/>
<dbReference type="InterPro" id="IPR005025">
    <property type="entry name" value="FMN_Rdtase-like_dom"/>
</dbReference>
<feature type="domain" description="NADPH-dependent FMN reductase-like" evidence="2">
    <location>
        <begin position="44"/>
        <end position="124"/>
    </location>
</feature>
<dbReference type="EMBL" id="JBANFI010000005">
    <property type="protein sequence ID" value="MFK7161349.1"/>
    <property type="molecule type" value="Genomic_DNA"/>
</dbReference>
<sequence>MRHLLIISHAPSPNTQRLQTALLAAADHPDLDLTLRCLSPFDAAPQDVLDAAGVLLFTPENFGYMSGAMKDFFDRCYMPLLEQTQGLSCAALVRAGMDGTGTCRALKSITSGLKWRWIQEPKVLQGEWQDHWPEEATELALTFAAGLEAGLY</sequence>
<dbReference type="RefSeq" id="WP_405339983.1">
    <property type="nucleotide sequence ID" value="NZ_JBANFI010000005.1"/>
</dbReference>
<dbReference type="Pfam" id="PF03358">
    <property type="entry name" value="FMN_red"/>
    <property type="match status" value="1"/>
</dbReference>
<evidence type="ECO:0000259" key="2">
    <source>
        <dbReference type="Pfam" id="PF03358"/>
    </source>
</evidence>
<reference evidence="3 4" key="1">
    <citation type="submission" date="2024-02" db="EMBL/GenBank/DDBJ databases">
        <title>Marinospirillum sp. MEB 164 isolated from Lonar lake sediment.</title>
        <authorList>
            <person name="Joshi A."/>
            <person name="Thite S."/>
        </authorList>
    </citation>
    <scope>NUCLEOTIDE SEQUENCE [LARGE SCALE GENOMIC DNA]</scope>
    <source>
        <strain evidence="3 4">MEB164</strain>
    </source>
</reference>
<evidence type="ECO:0000256" key="1">
    <source>
        <dbReference type="ARBA" id="ARBA00022643"/>
    </source>
</evidence>
<name>A0ABW8PZM8_9GAMM</name>